<evidence type="ECO:0000256" key="12">
    <source>
        <dbReference type="ARBA" id="ARBA00023136"/>
    </source>
</evidence>
<dbReference type="FunFam" id="3.30.565.10:FF:000006">
    <property type="entry name" value="Sensor histidine kinase WalK"/>
    <property type="match status" value="1"/>
</dbReference>
<dbReference type="PANTHER" id="PTHR42878">
    <property type="entry name" value="TWO-COMPONENT HISTIDINE KINASE"/>
    <property type="match status" value="1"/>
</dbReference>
<feature type="domain" description="Histidine kinase" evidence="14">
    <location>
        <begin position="678"/>
        <end position="894"/>
    </location>
</feature>
<dbReference type="InterPro" id="IPR013767">
    <property type="entry name" value="PAS_fold"/>
</dbReference>
<dbReference type="Proteomes" id="UP000292120">
    <property type="component" value="Unassembled WGS sequence"/>
</dbReference>
<dbReference type="GO" id="GO:0000155">
    <property type="term" value="F:phosphorelay sensor kinase activity"/>
    <property type="evidence" value="ECO:0007669"/>
    <property type="project" value="InterPro"/>
</dbReference>
<evidence type="ECO:0000256" key="1">
    <source>
        <dbReference type="ARBA" id="ARBA00000085"/>
    </source>
</evidence>
<evidence type="ECO:0000256" key="7">
    <source>
        <dbReference type="ARBA" id="ARBA00022741"/>
    </source>
</evidence>
<dbReference type="InterPro" id="IPR036890">
    <property type="entry name" value="HATPase_C_sf"/>
</dbReference>
<dbReference type="GO" id="GO:0000156">
    <property type="term" value="F:phosphorelay response regulator activity"/>
    <property type="evidence" value="ECO:0007669"/>
    <property type="project" value="TreeGrafter"/>
</dbReference>
<evidence type="ECO:0000313" key="16">
    <source>
        <dbReference type="Proteomes" id="UP000292120"/>
    </source>
</evidence>
<comment type="catalytic activity">
    <reaction evidence="1">
        <text>ATP + protein L-histidine = ADP + protein N-phospho-L-histidine.</text>
        <dbReference type="EC" id="2.7.13.3"/>
    </reaction>
</comment>
<dbReference type="PANTHER" id="PTHR42878:SF7">
    <property type="entry name" value="SENSOR HISTIDINE KINASE GLRK"/>
    <property type="match status" value="1"/>
</dbReference>
<evidence type="ECO:0000256" key="8">
    <source>
        <dbReference type="ARBA" id="ARBA00022777"/>
    </source>
</evidence>
<dbReference type="InterPro" id="IPR050351">
    <property type="entry name" value="BphY/WalK/GraS-like"/>
</dbReference>
<keyword evidence="7" id="KW-0547">Nucleotide-binding</keyword>
<dbReference type="SUPFAM" id="SSF55874">
    <property type="entry name" value="ATPase domain of HSP90 chaperone/DNA topoisomerase II/histidine kinase"/>
    <property type="match status" value="1"/>
</dbReference>
<dbReference type="OrthoDB" id="9806704at2"/>
<feature type="transmembrane region" description="Helical" evidence="13">
    <location>
        <begin position="414"/>
        <end position="438"/>
    </location>
</feature>
<gene>
    <name evidence="15" type="ORF">EYS42_06290</name>
</gene>
<keyword evidence="12 13" id="KW-0472">Membrane</keyword>
<accession>A0A4Q9H553</accession>
<evidence type="ECO:0000256" key="5">
    <source>
        <dbReference type="ARBA" id="ARBA00022679"/>
    </source>
</evidence>
<dbReference type="GO" id="GO:0030295">
    <property type="term" value="F:protein kinase activator activity"/>
    <property type="evidence" value="ECO:0007669"/>
    <property type="project" value="TreeGrafter"/>
</dbReference>
<dbReference type="InterPro" id="IPR000014">
    <property type="entry name" value="PAS"/>
</dbReference>
<comment type="subcellular location">
    <subcellularLocation>
        <location evidence="2">Cell inner membrane</location>
        <topology evidence="2">Multi-pass membrane protein</topology>
    </subcellularLocation>
</comment>
<name>A0A4Q9H553_9BURK</name>
<dbReference type="CDD" id="cd00130">
    <property type="entry name" value="PAS"/>
    <property type="match status" value="1"/>
</dbReference>
<dbReference type="GO" id="GO:0005524">
    <property type="term" value="F:ATP binding"/>
    <property type="evidence" value="ECO:0007669"/>
    <property type="project" value="UniProtKB-KW"/>
</dbReference>
<dbReference type="SMART" id="SM01080">
    <property type="entry name" value="CHASE2"/>
    <property type="match status" value="1"/>
</dbReference>
<organism evidence="15 16">
    <name type="scientific">Aquabacterium lacunae</name>
    <dbReference type="NCBI Taxonomy" id="2528630"/>
    <lineage>
        <taxon>Bacteria</taxon>
        <taxon>Pseudomonadati</taxon>
        <taxon>Pseudomonadota</taxon>
        <taxon>Betaproteobacteria</taxon>
        <taxon>Burkholderiales</taxon>
        <taxon>Aquabacterium</taxon>
    </lineage>
</organism>
<evidence type="ECO:0000256" key="4">
    <source>
        <dbReference type="ARBA" id="ARBA00022553"/>
    </source>
</evidence>
<evidence type="ECO:0000256" key="11">
    <source>
        <dbReference type="ARBA" id="ARBA00023012"/>
    </source>
</evidence>
<dbReference type="CDD" id="cd00075">
    <property type="entry name" value="HATPase"/>
    <property type="match status" value="1"/>
</dbReference>
<dbReference type="InterPro" id="IPR005467">
    <property type="entry name" value="His_kinase_dom"/>
</dbReference>
<dbReference type="InterPro" id="IPR003594">
    <property type="entry name" value="HATPase_dom"/>
</dbReference>
<evidence type="ECO:0000256" key="3">
    <source>
        <dbReference type="ARBA" id="ARBA00012438"/>
    </source>
</evidence>
<evidence type="ECO:0000256" key="13">
    <source>
        <dbReference type="SAM" id="Phobius"/>
    </source>
</evidence>
<evidence type="ECO:0000256" key="6">
    <source>
        <dbReference type="ARBA" id="ARBA00022692"/>
    </source>
</evidence>
<dbReference type="InterPro" id="IPR035965">
    <property type="entry name" value="PAS-like_dom_sf"/>
</dbReference>
<evidence type="ECO:0000313" key="15">
    <source>
        <dbReference type="EMBL" id="TBO32780.1"/>
    </source>
</evidence>
<feature type="transmembrane region" description="Helical" evidence="13">
    <location>
        <begin position="445"/>
        <end position="465"/>
    </location>
</feature>
<evidence type="ECO:0000256" key="10">
    <source>
        <dbReference type="ARBA" id="ARBA00022989"/>
    </source>
</evidence>
<dbReference type="InterPro" id="IPR004358">
    <property type="entry name" value="Sig_transdc_His_kin-like_C"/>
</dbReference>
<dbReference type="SMART" id="SM00091">
    <property type="entry name" value="PAS"/>
    <property type="match status" value="1"/>
</dbReference>
<keyword evidence="6 13" id="KW-0812">Transmembrane</keyword>
<keyword evidence="16" id="KW-1185">Reference proteome</keyword>
<dbReference type="GO" id="GO:0005886">
    <property type="term" value="C:plasma membrane"/>
    <property type="evidence" value="ECO:0007669"/>
    <property type="project" value="UniProtKB-SubCell"/>
</dbReference>
<dbReference type="Pfam" id="PF00989">
    <property type="entry name" value="PAS"/>
    <property type="match status" value="1"/>
</dbReference>
<keyword evidence="9" id="KW-0067">ATP-binding</keyword>
<reference evidence="15 16" key="1">
    <citation type="submission" date="2019-02" db="EMBL/GenBank/DDBJ databases">
        <title>Aquabacterium sp. strain KMB7.</title>
        <authorList>
            <person name="Chen W.-M."/>
        </authorList>
    </citation>
    <scope>NUCLEOTIDE SEQUENCE [LARGE SCALE GENOMIC DNA]</scope>
    <source>
        <strain evidence="15 16">KMB7</strain>
    </source>
</reference>
<comment type="caution">
    <text evidence="15">The sequence shown here is derived from an EMBL/GenBank/DDBJ whole genome shotgun (WGS) entry which is preliminary data.</text>
</comment>
<dbReference type="SMART" id="SM00387">
    <property type="entry name" value="HATPase_c"/>
    <property type="match status" value="1"/>
</dbReference>
<dbReference type="EMBL" id="SIXI01000002">
    <property type="protein sequence ID" value="TBO32780.1"/>
    <property type="molecule type" value="Genomic_DNA"/>
</dbReference>
<keyword evidence="11" id="KW-0902">Two-component regulatory system</keyword>
<dbReference type="Gene3D" id="3.30.565.10">
    <property type="entry name" value="Histidine kinase-like ATPase, C-terminal domain"/>
    <property type="match status" value="1"/>
</dbReference>
<dbReference type="SUPFAM" id="SSF55785">
    <property type="entry name" value="PYP-like sensor domain (PAS domain)"/>
    <property type="match status" value="1"/>
</dbReference>
<protein>
    <recommendedName>
        <fullName evidence="3">histidine kinase</fullName>
        <ecNumber evidence="3">2.7.13.3</ecNumber>
    </recommendedName>
</protein>
<evidence type="ECO:0000256" key="2">
    <source>
        <dbReference type="ARBA" id="ARBA00004429"/>
    </source>
</evidence>
<sequence>MCPRQRSAKPTSVSVGQPKRARRTCCKWPATATSSSNSPACTSRRPKQNCRAPLRVAPGGCVCSRPTPTGMSVRSAAHKRSHCPAAPPTARANACEPWTAVWCVAVHDPHRMNPFDRHRWSRQWALTTGALALLAALATAGQWLWRLDQSIHDAALSLFQRPSPDNIVLVRIDDESIQALGRWPWPRAVHATLLDTLQPAEPRSVLLNLLLSEPSADPLQDEVLARAMAQSGKVVLPVSPLATDPQAPTLADAPSTGVLLPLPLFRARATLGHADVPIDADGVVRHLHLRAGPGLASYPHLAEAMLSRAGERLPLGLDTQKSPLRDGLQPHWVRDEQLQLRYGGPHGWIPSVSYADVLRGLVPLETFRHKHVLVGVTAMGLGTQFTTPLSSRGETFSGIELAGQALGMLQRGDWITPVSSGVGAAMAALGTLALMWAVWRLPPHLGLLTALGSTVLAALGAMLALGWAGLWWPPGGFMLTALLCYPVWSWRRLALSQRAMRDTVAHIERGLPAHLSASSARHAAAGHMGDAMARSVDLTVQATERLQQHRRQLEDLLATLPVAVFVIDAQGHIETSNPLALALLNRPTPSSVHGRPLAVLLHGYKPMEATSWQALFQQGLSTTASVSGEIQGPEQSVHWACLTPCQSLLHGGPALMISMMDVTRLRLAERQREDLLGFIAHDIRSPQASLVSLVEMHQLGLQQMPMDTLMETVDTLARNTIDLCEELLLVMRSESQPLLTQDCSPVDLVDEALAEVLPRAQARQIRLQVDSKGWHGEAVRVDPAQWRRVLINLLGNAVKFSPDGGTVRVVLTQNIEGIHTAIEDQGPGIRPEDLARLFRRYQRLDHDPRLRMATGIGLGLVYVDTVVRRHGGDIDVNSVVGEGSTFTLHLPRTS</sequence>
<dbReference type="InterPro" id="IPR036097">
    <property type="entry name" value="HisK_dim/P_sf"/>
</dbReference>
<keyword evidence="4" id="KW-0597">Phosphoprotein</keyword>
<dbReference type="GO" id="GO:0006355">
    <property type="term" value="P:regulation of DNA-templated transcription"/>
    <property type="evidence" value="ECO:0007669"/>
    <property type="project" value="InterPro"/>
</dbReference>
<dbReference type="GO" id="GO:0007234">
    <property type="term" value="P:osmosensory signaling via phosphorelay pathway"/>
    <property type="evidence" value="ECO:0007669"/>
    <property type="project" value="TreeGrafter"/>
</dbReference>
<dbReference type="PRINTS" id="PR00344">
    <property type="entry name" value="BCTRLSENSOR"/>
</dbReference>
<proteinExistence type="predicted"/>
<dbReference type="AlphaFoldDB" id="A0A4Q9H553"/>
<dbReference type="Pfam" id="PF02518">
    <property type="entry name" value="HATPase_c"/>
    <property type="match status" value="1"/>
</dbReference>
<keyword evidence="10 13" id="KW-1133">Transmembrane helix</keyword>
<dbReference type="SUPFAM" id="SSF47384">
    <property type="entry name" value="Homodimeric domain of signal transducing histidine kinase"/>
    <property type="match status" value="1"/>
</dbReference>
<dbReference type="InterPro" id="IPR007890">
    <property type="entry name" value="CHASE2"/>
</dbReference>
<dbReference type="Gene3D" id="3.30.450.20">
    <property type="entry name" value="PAS domain"/>
    <property type="match status" value="1"/>
</dbReference>
<dbReference type="Pfam" id="PF05226">
    <property type="entry name" value="CHASE2"/>
    <property type="match status" value="1"/>
</dbReference>
<keyword evidence="5" id="KW-0808">Transferase</keyword>
<keyword evidence="8" id="KW-0418">Kinase</keyword>
<evidence type="ECO:0000256" key="9">
    <source>
        <dbReference type="ARBA" id="ARBA00022840"/>
    </source>
</evidence>
<dbReference type="EC" id="2.7.13.3" evidence="3"/>
<evidence type="ECO:0000259" key="14">
    <source>
        <dbReference type="PROSITE" id="PS50109"/>
    </source>
</evidence>
<dbReference type="PROSITE" id="PS50109">
    <property type="entry name" value="HIS_KIN"/>
    <property type="match status" value="1"/>
</dbReference>